<evidence type="ECO:0000256" key="1">
    <source>
        <dbReference type="SAM" id="SignalP"/>
    </source>
</evidence>
<protein>
    <submittedName>
        <fullName evidence="2">Uncharacterized protein</fullName>
    </submittedName>
</protein>
<evidence type="ECO:0000313" key="3">
    <source>
        <dbReference type="Proteomes" id="UP000794436"/>
    </source>
</evidence>
<sequence>MKFFAPLVLAVVAAFAVTADAASVRGLQNLPSIDNPIKVAQDILGEVNAAVPSAQRFDSHTLEVLARGIINAPGGVAAADGTTKIAIDKLQEAVAKRFPGVPIEKALQTLIDLIPDN</sequence>
<dbReference type="AlphaFoldDB" id="A0A8K1C7C3"/>
<keyword evidence="1" id="KW-0732">Signal</keyword>
<name>A0A8K1C7C3_PYTOL</name>
<gene>
    <name evidence="2" type="ORF">Poli38472_014393</name>
</gene>
<organism evidence="2 3">
    <name type="scientific">Pythium oligandrum</name>
    <name type="common">Mycoparasitic fungus</name>
    <dbReference type="NCBI Taxonomy" id="41045"/>
    <lineage>
        <taxon>Eukaryota</taxon>
        <taxon>Sar</taxon>
        <taxon>Stramenopiles</taxon>
        <taxon>Oomycota</taxon>
        <taxon>Peronosporomycetes</taxon>
        <taxon>Pythiales</taxon>
        <taxon>Pythiaceae</taxon>
        <taxon>Pythium</taxon>
    </lineage>
</organism>
<comment type="caution">
    <text evidence="2">The sequence shown here is derived from an EMBL/GenBank/DDBJ whole genome shotgun (WGS) entry which is preliminary data.</text>
</comment>
<accession>A0A8K1C7C3</accession>
<dbReference type="EMBL" id="SPLM01000114">
    <property type="protein sequence ID" value="TMW57790.1"/>
    <property type="molecule type" value="Genomic_DNA"/>
</dbReference>
<proteinExistence type="predicted"/>
<keyword evidence="3" id="KW-1185">Reference proteome</keyword>
<evidence type="ECO:0000313" key="2">
    <source>
        <dbReference type="EMBL" id="TMW57790.1"/>
    </source>
</evidence>
<feature type="chain" id="PRO_5035437682" evidence="1">
    <location>
        <begin position="22"/>
        <end position="117"/>
    </location>
</feature>
<feature type="signal peptide" evidence="1">
    <location>
        <begin position="1"/>
        <end position="21"/>
    </location>
</feature>
<reference evidence="2" key="1">
    <citation type="submission" date="2019-03" db="EMBL/GenBank/DDBJ databases">
        <title>Long read genome sequence of the mycoparasitic Pythium oligandrum ATCC 38472 isolated from sugarbeet rhizosphere.</title>
        <authorList>
            <person name="Gaulin E."/>
        </authorList>
    </citation>
    <scope>NUCLEOTIDE SEQUENCE</scope>
    <source>
        <strain evidence="2">ATCC 38472_TT</strain>
    </source>
</reference>
<dbReference type="Proteomes" id="UP000794436">
    <property type="component" value="Unassembled WGS sequence"/>
</dbReference>